<dbReference type="EMBL" id="JAHQIW010006222">
    <property type="protein sequence ID" value="KAJ1368545.1"/>
    <property type="molecule type" value="Genomic_DNA"/>
</dbReference>
<comment type="caution">
    <text evidence="1">The sequence shown here is derived from an EMBL/GenBank/DDBJ whole genome shotgun (WGS) entry which is preliminary data.</text>
</comment>
<dbReference type="AlphaFoldDB" id="A0AAD5R2U2"/>
<evidence type="ECO:0000313" key="1">
    <source>
        <dbReference type="EMBL" id="KAJ1368545.1"/>
    </source>
</evidence>
<keyword evidence="2" id="KW-1185">Reference proteome</keyword>
<dbReference type="Proteomes" id="UP001196413">
    <property type="component" value="Unassembled WGS sequence"/>
</dbReference>
<organism evidence="1 2">
    <name type="scientific">Parelaphostrongylus tenuis</name>
    <name type="common">Meningeal worm</name>
    <dbReference type="NCBI Taxonomy" id="148309"/>
    <lineage>
        <taxon>Eukaryota</taxon>
        <taxon>Metazoa</taxon>
        <taxon>Ecdysozoa</taxon>
        <taxon>Nematoda</taxon>
        <taxon>Chromadorea</taxon>
        <taxon>Rhabditida</taxon>
        <taxon>Rhabditina</taxon>
        <taxon>Rhabditomorpha</taxon>
        <taxon>Strongyloidea</taxon>
        <taxon>Metastrongylidae</taxon>
        <taxon>Parelaphostrongylus</taxon>
    </lineage>
</organism>
<gene>
    <name evidence="1" type="ORF">KIN20_029698</name>
</gene>
<protein>
    <submittedName>
        <fullName evidence="1">Uncharacterized protein</fullName>
    </submittedName>
</protein>
<sequence length="102" mass="11185">MMCPMSLRAIFIHVPLIPAPAGFPAIPSARCPPNLKIFAPSLNFTPYPPFDVGFTKKRPKFISKLEKNEINILVEAVMAAAICSSSLHCTDEEWKDSALGIN</sequence>
<evidence type="ECO:0000313" key="2">
    <source>
        <dbReference type="Proteomes" id="UP001196413"/>
    </source>
</evidence>
<proteinExistence type="predicted"/>
<name>A0AAD5R2U2_PARTN</name>
<accession>A0AAD5R2U2</accession>
<reference evidence="1" key="1">
    <citation type="submission" date="2021-06" db="EMBL/GenBank/DDBJ databases">
        <title>Parelaphostrongylus tenuis whole genome reference sequence.</title>
        <authorList>
            <person name="Garwood T.J."/>
            <person name="Larsen P.A."/>
            <person name="Fountain-Jones N.M."/>
            <person name="Garbe J.R."/>
            <person name="Macchietto M.G."/>
            <person name="Kania S.A."/>
            <person name="Gerhold R.W."/>
            <person name="Richards J.E."/>
            <person name="Wolf T.M."/>
        </authorList>
    </citation>
    <scope>NUCLEOTIDE SEQUENCE</scope>
    <source>
        <strain evidence="1">MNPRO001-30</strain>
        <tissue evidence="1">Meninges</tissue>
    </source>
</reference>